<dbReference type="GO" id="GO:0007005">
    <property type="term" value="P:mitochondrion organization"/>
    <property type="evidence" value="ECO:0000318"/>
    <property type="project" value="GO_Central"/>
</dbReference>
<feature type="binding site" evidence="11">
    <location>
        <begin position="567"/>
        <end position="574"/>
    </location>
    <ligand>
        <name>ATP</name>
        <dbReference type="ChEBI" id="CHEBI:30616"/>
    </ligand>
</feature>
<dbReference type="OMA" id="WLTNIPW"/>
<dbReference type="Pfam" id="PF22667">
    <property type="entry name" value="Lon_lid"/>
    <property type="match status" value="1"/>
</dbReference>
<dbReference type="InterPro" id="IPR008269">
    <property type="entry name" value="Lon_proteolytic"/>
</dbReference>
<dbReference type="RefSeq" id="XP_002172250.1">
    <property type="nucleotide sequence ID" value="XM_002172214.2"/>
</dbReference>
<dbReference type="PANTHER" id="PTHR43718">
    <property type="entry name" value="LON PROTEASE"/>
    <property type="match status" value="1"/>
</dbReference>
<sequence>MLSRFCNTGWRVLLFAKSTHTGSTTSCNRRFLSQSSRLNYRKPFSASLIRGERDKKQPEGFPEKDDHEKHVNSEENDKSNEQPIRKTEETASSQNDTTPQDGEEDGEASAGSIPEVYPQLMVLPIMRRPLFPGFYKAVVTKNPVVSAAIKELVKKRQPYIGAFLLRDEDKDTDVITDIKQVYPVGVFAQITSIFPAKNAGENALTAVLYPHRRIRITELIPPKSTQEAVKANVKDIENEQQEETKEEEEPEQPHQSAEDSTALLPNKDEQSLLVPDENTPGGTPPSTSSSVPKNDYLPLQNASAILKNFNVSLVKVQNIPKEPYDRQDPVIKAVTSEIVNVFKDIANLNPLFRDQIANFSISQSTGNVFDEPEKLADFAAAVSSGELDELQQVLEASNVADRLQKALFVLKKELFNAQLQSKISKDVDQKINQRQKEFYLMEQLKGIKRELGLETDGKEALVTKFRERTKDLRMPPEVEKVFNEELSKFQHLEPVASEFNVTRNYLDWLTELPWGRKTTENFNLERARTILDEDHFGLKDVKDRILELVAVGKLRGTMQGKIICLVGPPGVGKTSIGRSIARSLNREFYRFSVGGLTDVAEIKGHRRTYVGAMPGKVIQALKKVQTENPLILIDEIDKVGKSHQGDPASALLELLDPEQNSAFVDHYMDVPVNLSSVLFVCTANTLDTIPAPLLDRMEVIELSGYVLDEKINIAKGYLIPQAKEACGLKDTNINITDGAIKGLIRYYCHESGVRNLKKQIEKIFRKMSFNIVKKMGEEKLPEEAGVTKEGSEALEAQSEQVSEHATSFKPRVPIKIPEVINLTITDNDLKDYLGPATFLSDRLYDITPAGVVMGLAWTRLGGATLYVESIVKNKLTSSSQPSLERTGQLGDVMKESSLLAYSYVRSLVAKRFPDNQFFQKAQIHLHCPEGAVPKDGPSAGITMATSLLSLALNMPVAPDIAMTGELTLTGRILRIGGLREKAVAAKLSNVKKIIFPKDNLSDWEELPPYVKVGLEGYPVEWYEQMFDIVFPTATYEKCNSLWPELLKEDTVQKSSRVTAVVN</sequence>
<evidence type="ECO:0000256" key="5">
    <source>
        <dbReference type="ARBA" id="ARBA00022825"/>
    </source>
</evidence>
<dbReference type="PROSITE" id="PS01046">
    <property type="entry name" value="LON_SER"/>
    <property type="match status" value="1"/>
</dbReference>
<dbReference type="GO" id="GO:0141164">
    <property type="term" value="P:mitochondrial protein quality control"/>
    <property type="evidence" value="ECO:0007669"/>
    <property type="project" value="UniProtKB-ARBA"/>
</dbReference>
<evidence type="ECO:0000256" key="14">
    <source>
        <dbReference type="SAM" id="MobiDB-lite"/>
    </source>
</evidence>
<keyword evidence="8 11" id="KW-0238">DNA-binding</keyword>
<protein>
    <recommendedName>
        <fullName evidence="11">Lon protease homolog, mitochondrial</fullName>
        <ecNumber evidence="11">3.4.21.53</ecNumber>
    </recommendedName>
</protein>
<dbReference type="InterPro" id="IPR008268">
    <property type="entry name" value="Peptidase_S16_AS"/>
</dbReference>
<keyword evidence="5 11" id="KW-0720">Serine protease</keyword>
<dbReference type="SUPFAM" id="SSF52540">
    <property type="entry name" value="P-loop containing nucleoside triphosphate hydrolases"/>
    <property type="match status" value="1"/>
</dbReference>
<dbReference type="Gene3D" id="1.20.5.5270">
    <property type="match status" value="1"/>
</dbReference>
<dbReference type="GO" id="GO:0004176">
    <property type="term" value="F:ATP-dependent peptidase activity"/>
    <property type="evidence" value="ECO:0000318"/>
    <property type="project" value="GO_Central"/>
</dbReference>
<evidence type="ECO:0000256" key="10">
    <source>
        <dbReference type="ARBA" id="ARBA00050665"/>
    </source>
</evidence>
<dbReference type="Gene3D" id="3.30.230.10">
    <property type="match status" value="1"/>
</dbReference>
<dbReference type="VEuPathDB" id="FungiDB:SJAG_00984"/>
<comment type="similarity">
    <text evidence="11 12 13">Belongs to the peptidase S16 family.</text>
</comment>
<dbReference type="Gene3D" id="1.10.8.60">
    <property type="match status" value="1"/>
</dbReference>
<dbReference type="STRING" id="402676.B6JX56"/>
<dbReference type="InterPro" id="IPR014721">
    <property type="entry name" value="Ribsml_uS5_D2-typ_fold_subgr"/>
</dbReference>
<dbReference type="PROSITE" id="PS51786">
    <property type="entry name" value="LON_PROTEOLYTIC"/>
    <property type="match status" value="1"/>
</dbReference>
<evidence type="ECO:0000259" key="16">
    <source>
        <dbReference type="PROSITE" id="PS51787"/>
    </source>
</evidence>
<evidence type="ECO:0000313" key="17">
    <source>
        <dbReference type="EMBL" id="EEB05957.1"/>
    </source>
</evidence>
<dbReference type="InterPro" id="IPR003593">
    <property type="entry name" value="AAA+_ATPase"/>
</dbReference>
<dbReference type="GO" id="GO:0043565">
    <property type="term" value="F:sequence-specific DNA binding"/>
    <property type="evidence" value="ECO:0007669"/>
    <property type="project" value="UniProtKB-UniRule"/>
</dbReference>
<dbReference type="HAMAP" id="MF_03120">
    <property type="entry name" value="lonm_euk"/>
    <property type="match status" value="1"/>
</dbReference>
<dbReference type="SMART" id="SM00382">
    <property type="entry name" value="AAA"/>
    <property type="match status" value="1"/>
</dbReference>
<feature type="domain" description="Lon proteolytic" evidence="15">
    <location>
        <begin position="846"/>
        <end position="1032"/>
    </location>
</feature>
<dbReference type="SUPFAM" id="SSF54211">
    <property type="entry name" value="Ribosomal protein S5 domain 2-like"/>
    <property type="match status" value="1"/>
</dbReference>
<evidence type="ECO:0000256" key="4">
    <source>
        <dbReference type="ARBA" id="ARBA00022801"/>
    </source>
</evidence>
<keyword evidence="9 11" id="KW-0496">Mitochondrion</keyword>
<evidence type="ECO:0000256" key="13">
    <source>
        <dbReference type="RuleBase" id="RU000591"/>
    </source>
</evidence>
<dbReference type="PANTHER" id="PTHR43718:SF2">
    <property type="entry name" value="LON PROTEASE HOMOLOG, MITOCHONDRIAL"/>
    <property type="match status" value="1"/>
</dbReference>
<dbReference type="PRINTS" id="PR00830">
    <property type="entry name" value="ENDOLAPTASE"/>
</dbReference>
<dbReference type="GO" id="GO:0005524">
    <property type="term" value="F:ATP binding"/>
    <property type="evidence" value="ECO:0007669"/>
    <property type="project" value="UniProtKB-UniRule"/>
</dbReference>
<dbReference type="InterPro" id="IPR015947">
    <property type="entry name" value="PUA-like_sf"/>
</dbReference>
<dbReference type="CDD" id="cd19500">
    <property type="entry name" value="RecA-like_Lon"/>
    <property type="match status" value="1"/>
</dbReference>
<dbReference type="FunFam" id="3.40.50.300:FF:000021">
    <property type="entry name" value="Lon protease homolog"/>
    <property type="match status" value="1"/>
</dbReference>
<keyword evidence="19" id="KW-1185">Reference proteome</keyword>
<comment type="subunit">
    <text evidence="11">Homohexamer or homoheptamer. Organized in a ring with a central cavity.</text>
</comment>
<dbReference type="InterPro" id="IPR046336">
    <property type="entry name" value="Lon_prtase_N_sf"/>
</dbReference>
<comment type="subcellular location">
    <subcellularLocation>
        <location evidence="1 11">Mitochondrion matrix</location>
    </subcellularLocation>
</comment>
<dbReference type="InterPro" id="IPR027503">
    <property type="entry name" value="Lonm_euk"/>
</dbReference>
<evidence type="ECO:0000256" key="6">
    <source>
        <dbReference type="ARBA" id="ARBA00022840"/>
    </source>
</evidence>
<feature type="region of interest" description="Disordered" evidence="14">
    <location>
        <begin position="236"/>
        <end position="295"/>
    </location>
</feature>
<proteinExistence type="inferred from homology"/>
<evidence type="ECO:0000259" key="15">
    <source>
        <dbReference type="PROSITE" id="PS51786"/>
    </source>
</evidence>
<keyword evidence="6 11" id="KW-0067">ATP-binding</keyword>
<dbReference type="GeneID" id="7050854"/>
<dbReference type="GO" id="GO:0034599">
    <property type="term" value="P:cellular response to oxidative stress"/>
    <property type="evidence" value="ECO:0007669"/>
    <property type="project" value="UniProtKB-UniRule"/>
</dbReference>
<evidence type="ECO:0000313" key="19">
    <source>
        <dbReference type="Proteomes" id="UP000001744"/>
    </source>
</evidence>
<dbReference type="FunFam" id="1.20.58.1480:FF:000003">
    <property type="entry name" value="Lon protease homolog, mitochondrial"/>
    <property type="match status" value="1"/>
</dbReference>
<feature type="domain" description="Lon N-terminal" evidence="16">
    <location>
        <begin position="120"/>
        <end position="414"/>
    </location>
</feature>
<keyword evidence="3 11" id="KW-0547">Nucleotide-binding</keyword>
<dbReference type="Pfam" id="PF02190">
    <property type="entry name" value="LON_substr_bdg"/>
    <property type="match status" value="2"/>
</dbReference>
<dbReference type="InterPro" id="IPR003959">
    <property type="entry name" value="ATPase_AAA_core"/>
</dbReference>
<dbReference type="OrthoDB" id="2411602at2759"/>
<dbReference type="SUPFAM" id="SSF88697">
    <property type="entry name" value="PUA domain-like"/>
    <property type="match status" value="1"/>
</dbReference>
<evidence type="ECO:0000256" key="9">
    <source>
        <dbReference type="ARBA" id="ARBA00023128"/>
    </source>
</evidence>
<dbReference type="Gene3D" id="1.20.58.1480">
    <property type="match status" value="1"/>
</dbReference>
<dbReference type="GO" id="GO:0070407">
    <property type="term" value="P:oxidation-dependent protein catabolic process"/>
    <property type="evidence" value="ECO:0007669"/>
    <property type="project" value="UniProtKB-UniRule"/>
</dbReference>
<dbReference type="Proteomes" id="UP000001744">
    <property type="component" value="Unassembled WGS sequence"/>
</dbReference>
<keyword evidence="7" id="KW-0809">Transit peptide</keyword>
<evidence type="ECO:0000313" key="18">
    <source>
        <dbReference type="JaponicusDB" id="SJAG_00984"/>
    </source>
</evidence>
<dbReference type="GO" id="GO:0004252">
    <property type="term" value="F:serine-type endopeptidase activity"/>
    <property type="evidence" value="ECO:0007669"/>
    <property type="project" value="UniProtKB-UniRule"/>
</dbReference>
<dbReference type="GO" id="GO:0035694">
    <property type="term" value="P:mitochondrial protein catabolic process"/>
    <property type="evidence" value="ECO:0007669"/>
    <property type="project" value="EnsemblFungi"/>
</dbReference>
<feature type="compositionally biased region" description="Low complexity" evidence="14">
    <location>
        <begin position="279"/>
        <end position="290"/>
    </location>
</feature>
<dbReference type="eggNOG" id="KOG2004">
    <property type="taxonomic scope" value="Eukaryota"/>
</dbReference>
<dbReference type="JaponicusDB" id="SJAG_00984">
    <property type="gene designation" value="lon1"/>
</dbReference>
<dbReference type="GO" id="GO:0006515">
    <property type="term" value="P:protein quality control for misfolded or incompletely synthesized proteins"/>
    <property type="evidence" value="ECO:0000318"/>
    <property type="project" value="GO_Central"/>
</dbReference>
<dbReference type="Pfam" id="PF00004">
    <property type="entry name" value="AAA"/>
    <property type="match status" value="1"/>
</dbReference>
<dbReference type="NCBIfam" id="TIGR00763">
    <property type="entry name" value="lon"/>
    <property type="match status" value="1"/>
</dbReference>
<dbReference type="InterPro" id="IPR004815">
    <property type="entry name" value="Lon_bac/euk-typ"/>
</dbReference>
<evidence type="ECO:0000256" key="12">
    <source>
        <dbReference type="PROSITE-ProRule" id="PRU01122"/>
    </source>
</evidence>
<dbReference type="EC" id="3.4.21.53" evidence="11"/>
<feature type="compositionally biased region" description="Polar residues" evidence="14">
    <location>
        <begin position="90"/>
        <end position="100"/>
    </location>
</feature>
<dbReference type="GO" id="GO:0016887">
    <property type="term" value="F:ATP hydrolysis activity"/>
    <property type="evidence" value="ECO:0007669"/>
    <property type="project" value="UniProtKB-UniRule"/>
</dbReference>
<comment type="function">
    <text evidence="11">ATP-dependent serine protease that mediates the selective degradation of misfolded, unassembled or oxidatively damaged polypeptides as well as certain short-lived regulatory proteins in the mitochondrial matrix. May also have a chaperone function in the assembly of inner membrane protein complexes. Participates in the regulation of mitochondrial gene expression and in the maintenance of the integrity of the mitochondrial genome. Binds to mitochondrial DNA in a site-specific manner.</text>
</comment>
<evidence type="ECO:0000256" key="8">
    <source>
        <dbReference type="ARBA" id="ARBA00023125"/>
    </source>
</evidence>
<name>B6JX56_SCHJY</name>
<reference evidence="17 19" key="1">
    <citation type="journal article" date="2011" name="Science">
        <title>Comparative functional genomics of the fission yeasts.</title>
        <authorList>
            <person name="Rhind N."/>
            <person name="Chen Z."/>
            <person name="Yassour M."/>
            <person name="Thompson D.A."/>
            <person name="Haas B.J."/>
            <person name="Habib N."/>
            <person name="Wapinski I."/>
            <person name="Roy S."/>
            <person name="Lin M.F."/>
            <person name="Heiman D.I."/>
            <person name="Young S.K."/>
            <person name="Furuya K."/>
            <person name="Guo Y."/>
            <person name="Pidoux A."/>
            <person name="Chen H.M."/>
            <person name="Robbertse B."/>
            <person name="Goldberg J.M."/>
            <person name="Aoki K."/>
            <person name="Bayne E.H."/>
            <person name="Berlin A.M."/>
            <person name="Desjardins C.A."/>
            <person name="Dobbs E."/>
            <person name="Dukaj L."/>
            <person name="Fan L."/>
            <person name="FitzGerald M.G."/>
            <person name="French C."/>
            <person name="Gujja S."/>
            <person name="Hansen K."/>
            <person name="Keifenheim D."/>
            <person name="Levin J.Z."/>
            <person name="Mosher R.A."/>
            <person name="Mueller C.A."/>
            <person name="Pfiffner J."/>
            <person name="Priest M."/>
            <person name="Russ C."/>
            <person name="Smialowska A."/>
            <person name="Swoboda P."/>
            <person name="Sykes S.M."/>
            <person name="Vaughn M."/>
            <person name="Vengrova S."/>
            <person name="Yoder R."/>
            <person name="Zeng Q."/>
            <person name="Allshire R."/>
            <person name="Baulcombe D."/>
            <person name="Birren B.W."/>
            <person name="Brown W."/>
            <person name="Ekwall K."/>
            <person name="Kellis M."/>
            <person name="Leatherwood J."/>
            <person name="Levin H."/>
            <person name="Margalit H."/>
            <person name="Martienssen R."/>
            <person name="Nieduszynski C.A."/>
            <person name="Spatafora J.W."/>
            <person name="Friedman N."/>
            <person name="Dalgaard J.Z."/>
            <person name="Baumann P."/>
            <person name="Niki H."/>
            <person name="Regev A."/>
            <person name="Nusbaum C."/>
        </authorList>
    </citation>
    <scope>NUCLEOTIDE SEQUENCE [LARGE SCALE GENOMIC DNA]</scope>
    <source>
        <strain evidence="19">yFS275 / FY16936</strain>
    </source>
</reference>
<feature type="active site" evidence="11 12">
    <location>
        <position position="938"/>
    </location>
</feature>
<gene>
    <name evidence="18" type="primary">lon1</name>
    <name evidence="11" type="synonym">PIM1</name>
    <name evidence="17" type="ORF">SJAG_00984</name>
</gene>
<dbReference type="FunFam" id="1.20.5.5270:FF:000001">
    <property type="entry name" value="Lon protease homolog, mitochondrial"/>
    <property type="match status" value="1"/>
</dbReference>
<keyword evidence="2 11" id="KW-0645">Protease</keyword>
<evidence type="ECO:0000256" key="2">
    <source>
        <dbReference type="ARBA" id="ARBA00022670"/>
    </source>
</evidence>
<dbReference type="SMART" id="SM00464">
    <property type="entry name" value="LON"/>
    <property type="match status" value="1"/>
</dbReference>
<dbReference type="InterPro" id="IPR020568">
    <property type="entry name" value="Ribosomal_Su5_D2-typ_SF"/>
</dbReference>
<evidence type="ECO:0000256" key="3">
    <source>
        <dbReference type="ARBA" id="ARBA00022741"/>
    </source>
</evidence>
<dbReference type="PROSITE" id="PS51787">
    <property type="entry name" value="LON_N"/>
    <property type="match status" value="1"/>
</dbReference>
<dbReference type="Gene3D" id="3.40.50.300">
    <property type="entry name" value="P-loop containing nucleotide triphosphate hydrolases"/>
    <property type="match status" value="1"/>
</dbReference>
<dbReference type="InterPro" id="IPR003111">
    <property type="entry name" value="Lon_prtase_N"/>
</dbReference>
<feature type="compositionally biased region" description="Basic and acidic residues" evidence="14">
    <location>
        <begin position="50"/>
        <end position="89"/>
    </location>
</feature>
<feature type="compositionally biased region" description="Acidic residues" evidence="14">
    <location>
        <begin position="238"/>
        <end position="250"/>
    </location>
</feature>
<feature type="region of interest" description="Disordered" evidence="14">
    <location>
        <begin position="43"/>
        <end position="113"/>
    </location>
</feature>
<evidence type="ECO:0000256" key="7">
    <source>
        <dbReference type="ARBA" id="ARBA00022946"/>
    </source>
</evidence>
<dbReference type="InterPro" id="IPR027065">
    <property type="entry name" value="Lon_Prtase"/>
</dbReference>
<evidence type="ECO:0000256" key="11">
    <source>
        <dbReference type="HAMAP-Rule" id="MF_03120"/>
    </source>
</evidence>
<organism evidence="17 19">
    <name type="scientific">Schizosaccharomyces japonicus (strain yFS275 / FY16936)</name>
    <name type="common">Fission yeast</name>
    <dbReference type="NCBI Taxonomy" id="402676"/>
    <lineage>
        <taxon>Eukaryota</taxon>
        <taxon>Fungi</taxon>
        <taxon>Dikarya</taxon>
        <taxon>Ascomycota</taxon>
        <taxon>Taphrinomycotina</taxon>
        <taxon>Schizosaccharomycetes</taxon>
        <taxon>Schizosaccharomycetales</taxon>
        <taxon>Schizosaccharomycetaceae</taxon>
        <taxon>Schizosaccharomyces</taxon>
    </lineage>
</organism>
<dbReference type="Pfam" id="PF05362">
    <property type="entry name" value="Lon_C"/>
    <property type="match status" value="1"/>
</dbReference>
<comment type="catalytic activity">
    <reaction evidence="10 11">
        <text>Hydrolysis of proteins in presence of ATP.</text>
        <dbReference type="EC" id="3.4.21.53"/>
    </reaction>
</comment>
<dbReference type="GO" id="GO:0003697">
    <property type="term" value="F:single-stranded DNA binding"/>
    <property type="evidence" value="ECO:0000318"/>
    <property type="project" value="GO_Central"/>
</dbReference>
<dbReference type="EMBL" id="KE651166">
    <property type="protein sequence ID" value="EEB05957.1"/>
    <property type="molecule type" value="Genomic_DNA"/>
</dbReference>
<dbReference type="Gene3D" id="2.30.130.40">
    <property type="entry name" value="LON domain-like"/>
    <property type="match status" value="1"/>
</dbReference>
<dbReference type="FunFam" id="3.30.230.10:FF:000015">
    <property type="entry name" value="Lon protease homolog, mitochondrial"/>
    <property type="match status" value="1"/>
</dbReference>
<evidence type="ECO:0000256" key="1">
    <source>
        <dbReference type="ARBA" id="ARBA00004305"/>
    </source>
</evidence>
<accession>B6JX56</accession>
<keyword evidence="4 11" id="KW-0378">Hydrolase</keyword>
<feature type="active site" evidence="11 12">
    <location>
        <position position="981"/>
    </location>
</feature>
<dbReference type="HOGENOM" id="CLU_004109_1_0_1"/>
<dbReference type="InterPro" id="IPR027417">
    <property type="entry name" value="P-loop_NTPase"/>
</dbReference>
<dbReference type="MEROPS" id="S16.010"/>
<dbReference type="InterPro" id="IPR054594">
    <property type="entry name" value="Lon_lid"/>
</dbReference>
<dbReference type="GO" id="GO:0005759">
    <property type="term" value="C:mitochondrial matrix"/>
    <property type="evidence" value="ECO:0000318"/>
    <property type="project" value="GO_Central"/>
</dbReference>
<dbReference type="GO" id="GO:0051131">
    <property type="term" value="P:chaperone-mediated protein complex assembly"/>
    <property type="evidence" value="ECO:0007669"/>
    <property type="project" value="UniProtKB-UniRule"/>
</dbReference>
<dbReference type="FunFam" id="2.30.130.40:FF:000010">
    <property type="entry name" value="Lon protease homolog, mitochondrial"/>
    <property type="match status" value="1"/>
</dbReference>
<dbReference type="AlphaFoldDB" id="B6JX56"/>